<proteinExistence type="predicted"/>
<evidence type="ECO:0000313" key="1">
    <source>
        <dbReference type="EMBL" id="AUM13623.1"/>
    </source>
</evidence>
<organism evidence="1 2">
    <name type="scientific">Ketobacter alkanivorans</name>
    <dbReference type="NCBI Taxonomy" id="1917421"/>
    <lineage>
        <taxon>Bacteria</taxon>
        <taxon>Pseudomonadati</taxon>
        <taxon>Pseudomonadota</taxon>
        <taxon>Gammaproteobacteria</taxon>
        <taxon>Pseudomonadales</taxon>
        <taxon>Ketobacteraceae</taxon>
        <taxon>Ketobacter</taxon>
    </lineage>
</organism>
<keyword evidence="2" id="KW-1185">Reference proteome</keyword>
<protein>
    <submittedName>
        <fullName evidence="1">Uncharacterized protein</fullName>
    </submittedName>
</protein>
<evidence type="ECO:0000313" key="2">
    <source>
        <dbReference type="Proteomes" id="UP000235116"/>
    </source>
</evidence>
<name>A0A2K9LMX4_9GAMM</name>
<accession>A0A2K9LMX4</accession>
<sequence length="103" mass="12000">MELTEQLIGDCSPYIGNLIYDIDVRMVFVELMDAPETQNLKRRIVFPGIVSYNETNLLNEPEDDDIDDVVSIQRIDAKRIILTTYKKEILLHLSEEPFIEEIE</sequence>
<dbReference type="RefSeq" id="WP_101894998.1">
    <property type="nucleotide sequence ID" value="NZ_CP022684.1"/>
</dbReference>
<dbReference type="KEGG" id="kak:Kalk_14855"/>
<dbReference type="EMBL" id="CP022684">
    <property type="protein sequence ID" value="AUM13623.1"/>
    <property type="molecule type" value="Genomic_DNA"/>
</dbReference>
<dbReference type="AlphaFoldDB" id="A0A2K9LMX4"/>
<gene>
    <name evidence="1" type="ORF">Kalk_14855</name>
</gene>
<dbReference type="Proteomes" id="UP000235116">
    <property type="component" value="Chromosome"/>
</dbReference>
<reference evidence="2" key="1">
    <citation type="submission" date="2017-08" db="EMBL/GenBank/DDBJ databases">
        <title>Direct submision.</title>
        <authorList>
            <person name="Kim S.-J."/>
            <person name="Rhee S.-K."/>
        </authorList>
    </citation>
    <scope>NUCLEOTIDE SEQUENCE [LARGE SCALE GENOMIC DNA]</scope>
    <source>
        <strain evidence="2">GI5</strain>
    </source>
</reference>
<dbReference type="OrthoDB" id="7062420at2"/>